<sequence>MDPVRNKLSGIIVKLLNNKFLTGWIKKQRKKNI</sequence>
<name>A0A0G0GBF8_9BACT</name>
<protein>
    <submittedName>
        <fullName evidence="1">Uncharacterized protein</fullName>
    </submittedName>
</protein>
<gene>
    <name evidence="1" type="ORF">UR91_C0007G0017</name>
</gene>
<proteinExistence type="predicted"/>
<reference evidence="1 2" key="1">
    <citation type="journal article" date="2015" name="Nature">
        <title>rRNA introns, odd ribosomes, and small enigmatic genomes across a large radiation of phyla.</title>
        <authorList>
            <person name="Brown C.T."/>
            <person name="Hug L.A."/>
            <person name="Thomas B.C."/>
            <person name="Sharon I."/>
            <person name="Castelle C.J."/>
            <person name="Singh A."/>
            <person name="Wilkins M.J."/>
            <person name="Williams K.H."/>
            <person name="Banfield J.F."/>
        </authorList>
    </citation>
    <scope>NUCLEOTIDE SEQUENCE [LARGE SCALE GENOMIC DNA]</scope>
</reference>
<organism evidence="1 2">
    <name type="scientific">Candidatus Nomurabacteria bacterium GW2011_GWC2_35_8</name>
    <dbReference type="NCBI Taxonomy" id="1618752"/>
    <lineage>
        <taxon>Bacteria</taxon>
        <taxon>Candidatus Nomuraibacteriota</taxon>
    </lineage>
</organism>
<dbReference type="Proteomes" id="UP000034798">
    <property type="component" value="Unassembled WGS sequence"/>
</dbReference>
<comment type="caution">
    <text evidence="1">The sequence shown here is derived from an EMBL/GenBank/DDBJ whole genome shotgun (WGS) entry which is preliminary data.</text>
</comment>
<dbReference type="EMBL" id="LBQZ01000007">
    <property type="protein sequence ID" value="KKP89057.1"/>
    <property type="molecule type" value="Genomic_DNA"/>
</dbReference>
<dbReference type="AlphaFoldDB" id="A0A0G0GBF8"/>
<evidence type="ECO:0000313" key="1">
    <source>
        <dbReference type="EMBL" id="KKP89057.1"/>
    </source>
</evidence>
<accession>A0A0G0GBF8</accession>
<evidence type="ECO:0000313" key="2">
    <source>
        <dbReference type="Proteomes" id="UP000034798"/>
    </source>
</evidence>